<evidence type="ECO:0000256" key="11">
    <source>
        <dbReference type="ARBA" id="ARBA00022842"/>
    </source>
</evidence>
<dbReference type="InterPro" id="IPR003805">
    <property type="entry name" value="CobS"/>
</dbReference>
<evidence type="ECO:0000256" key="10">
    <source>
        <dbReference type="ARBA" id="ARBA00022692"/>
    </source>
</evidence>
<evidence type="ECO:0000256" key="17">
    <source>
        <dbReference type="ARBA" id="ARBA00048623"/>
    </source>
</evidence>
<keyword evidence="8 19" id="KW-0169">Cobalamin biosynthesis</keyword>
<dbReference type="EC" id="2.7.8.26" evidence="5 19"/>
<comment type="cofactor">
    <cofactor evidence="1 19">
        <name>Mg(2+)</name>
        <dbReference type="ChEBI" id="CHEBI:18420"/>
    </cofactor>
</comment>
<keyword evidence="7 19" id="KW-1003">Cell membrane</keyword>
<dbReference type="OrthoDB" id="9794626at2"/>
<dbReference type="EMBL" id="FPAW01000005">
    <property type="protein sequence ID" value="SFT67923.1"/>
    <property type="molecule type" value="Genomic_DNA"/>
</dbReference>
<evidence type="ECO:0000256" key="13">
    <source>
        <dbReference type="ARBA" id="ARBA00023136"/>
    </source>
</evidence>
<dbReference type="STRING" id="999627.SAMN05216236_10578"/>
<evidence type="ECO:0000256" key="8">
    <source>
        <dbReference type="ARBA" id="ARBA00022573"/>
    </source>
</evidence>
<evidence type="ECO:0000256" key="12">
    <source>
        <dbReference type="ARBA" id="ARBA00022989"/>
    </source>
</evidence>
<dbReference type="PANTHER" id="PTHR34148">
    <property type="entry name" value="ADENOSYLCOBINAMIDE-GDP RIBAZOLETRANSFERASE"/>
    <property type="match status" value="1"/>
</dbReference>
<comment type="similarity">
    <text evidence="4 19">Belongs to the CobS family.</text>
</comment>
<comment type="function">
    <text evidence="14 19">Joins adenosylcobinamide-GDP and alpha-ribazole to generate adenosylcobalamin (Ado-cobalamin). Also synthesizes adenosylcobalamin 5'-phosphate from adenosylcobinamide-GDP and alpha-ribazole 5'-phosphate.</text>
</comment>
<sequence length="255" mass="26308">MRKSDTARPRPIDLMVATALLTRLPLPRLPDRAFARQARAVWAFPLVGALVAVFASAFGYIALSAGLPVTVASGIVLTAQIAVTGAMHEDGLADTVDGFWGGWTRDRRLEIMRDSAIGTYGVLALILSLGLRWAALTALLPNGFYPVFAAAILSRAVVPVVMAALPHARSDGLSHSVGTATRGNAMLAALLGLGLAGVALGPLIVPVGLCLGLVVGALAWLAHIRIGGQTGDVLGTAQQVGELSVLLMALAPMPT</sequence>
<dbReference type="RefSeq" id="WP_027260961.1">
    <property type="nucleotide sequence ID" value="NZ_FPAW01000005.1"/>
</dbReference>
<feature type="transmembrane region" description="Helical" evidence="19">
    <location>
        <begin position="40"/>
        <end position="63"/>
    </location>
</feature>
<evidence type="ECO:0000256" key="16">
    <source>
        <dbReference type="ARBA" id="ARBA00032853"/>
    </source>
</evidence>
<name>A0A1I6ZZ40_9RHOB</name>
<evidence type="ECO:0000256" key="1">
    <source>
        <dbReference type="ARBA" id="ARBA00001946"/>
    </source>
</evidence>
<keyword evidence="9 19" id="KW-0808">Transferase</keyword>
<evidence type="ECO:0000256" key="6">
    <source>
        <dbReference type="ARBA" id="ARBA00015850"/>
    </source>
</evidence>
<feature type="transmembrane region" description="Helical" evidence="19">
    <location>
        <begin position="177"/>
        <end position="197"/>
    </location>
</feature>
<feature type="transmembrane region" description="Helical" evidence="19">
    <location>
        <begin position="144"/>
        <end position="165"/>
    </location>
</feature>
<dbReference type="Pfam" id="PF02654">
    <property type="entry name" value="CobS"/>
    <property type="match status" value="1"/>
</dbReference>
<dbReference type="PANTHER" id="PTHR34148:SF1">
    <property type="entry name" value="ADENOSYLCOBINAMIDE-GDP RIBAZOLETRANSFERASE"/>
    <property type="match status" value="1"/>
</dbReference>
<dbReference type="eggNOG" id="COG0368">
    <property type="taxonomic scope" value="Bacteria"/>
</dbReference>
<dbReference type="HAMAP" id="MF_00719">
    <property type="entry name" value="CobS"/>
    <property type="match status" value="1"/>
</dbReference>
<keyword evidence="21" id="KW-1185">Reference proteome</keyword>
<keyword evidence="12 19" id="KW-1133">Transmembrane helix</keyword>
<comment type="catalytic activity">
    <reaction evidence="17 19">
        <text>alpha-ribazole + adenosylcob(III)inamide-GDP = adenosylcob(III)alamin + GMP + H(+)</text>
        <dbReference type="Rhea" id="RHEA:16049"/>
        <dbReference type="ChEBI" id="CHEBI:10329"/>
        <dbReference type="ChEBI" id="CHEBI:15378"/>
        <dbReference type="ChEBI" id="CHEBI:18408"/>
        <dbReference type="ChEBI" id="CHEBI:58115"/>
        <dbReference type="ChEBI" id="CHEBI:60487"/>
        <dbReference type="EC" id="2.7.8.26"/>
    </reaction>
</comment>
<feature type="transmembrane region" description="Helical" evidence="19">
    <location>
        <begin position="117"/>
        <end position="138"/>
    </location>
</feature>
<evidence type="ECO:0000313" key="21">
    <source>
        <dbReference type="Proteomes" id="UP000182466"/>
    </source>
</evidence>
<keyword evidence="11 19" id="KW-0460">Magnesium</keyword>
<evidence type="ECO:0000256" key="18">
    <source>
        <dbReference type="ARBA" id="ARBA00049504"/>
    </source>
</evidence>
<evidence type="ECO:0000313" key="20">
    <source>
        <dbReference type="EMBL" id="SFT67923.1"/>
    </source>
</evidence>
<comment type="subcellular location">
    <subcellularLocation>
        <location evidence="2 19">Cell membrane</location>
        <topology evidence="2 19">Multi-pass membrane protein</topology>
    </subcellularLocation>
</comment>
<dbReference type="GO" id="GO:0005886">
    <property type="term" value="C:plasma membrane"/>
    <property type="evidence" value="ECO:0007669"/>
    <property type="project" value="UniProtKB-SubCell"/>
</dbReference>
<dbReference type="GO" id="GO:0008818">
    <property type="term" value="F:cobalamin 5'-phosphate synthase activity"/>
    <property type="evidence" value="ECO:0007669"/>
    <property type="project" value="UniProtKB-UniRule"/>
</dbReference>
<dbReference type="GO" id="GO:0009236">
    <property type="term" value="P:cobalamin biosynthetic process"/>
    <property type="evidence" value="ECO:0007669"/>
    <property type="project" value="UniProtKB-UniRule"/>
</dbReference>
<comment type="pathway">
    <text evidence="3 19">Cofactor biosynthesis; adenosylcobalamin biosynthesis; adenosylcobalamin from cob(II)yrinate a,c-diamide: step 7/7.</text>
</comment>
<keyword evidence="10 19" id="KW-0812">Transmembrane</keyword>
<protein>
    <recommendedName>
        <fullName evidence="6 19">Adenosylcobinamide-GDP ribazoletransferase</fullName>
        <ecNumber evidence="5 19">2.7.8.26</ecNumber>
    </recommendedName>
    <alternativeName>
        <fullName evidence="16 19">Cobalamin synthase</fullName>
    </alternativeName>
    <alternativeName>
        <fullName evidence="15 19">Cobalamin-5'-phosphate synthase</fullName>
    </alternativeName>
</protein>
<evidence type="ECO:0000256" key="14">
    <source>
        <dbReference type="ARBA" id="ARBA00025228"/>
    </source>
</evidence>
<reference evidence="20 21" key="1">
    <citation type="submission" date="2016-10" db="EMBL/GenBank/DDBJ databases">
        <authorList>
            <person name="de Groot N.N."/>
        </authorList>
    </citation>
    <scope>NUCLEOTIDE SEQUENCE [LARGE SCALE GENOMIC DNA]</scope>
    <source>
        <strain evidence="20 21">CGMCC 1.10959</strain>
    </source>
</reference>
<keyword evidence="13 19" id="KW-0472">Membrane</keyword>
<evidence type="ECO:0000256" key="9">
    <source>
        <dbReference type="ARBA" id="ARBA00022679"/>
    </source>
</evidence>
<proteinExistence type="inferred from homology"/>
<evidence type="ECO:0000256" key="7">
    <source>
        <dbReference type="ARBA" id="ARBA00022475"/>
    </source>
</evidence>
<comment type="catalytic activity">
    <reaction evidence="18 19">
        <text>alpha-ribazole 5'-phosphate + adenosylcob(III)inamide-GDP = adenosylcob(III)alamin 5'-phosphate + GMP + H(+)</text>
        <dbReference type="Rhea" id="RHEA:23560"/>
        <dbReference type="ChEBI" id="CHEBI:15378"/>
        <dbReference type="ChEBI" id="CHEBI:57918"/>
        <dbReference type="ChEBI" id="CHEBI:58115"/>
        <dbReference type="ChEBI" id="CHEBI:60487"/>
        <dbReference type="ChEBI" id="CHEBI:60493"/>
        <dbReference type="EC" id="2.7.8.26"/>
    </reaction>
</comment>
<gene>
    <name evidence="19" type="primary">cobS</name>
    <name evidence="20" type="ORF">SAMN05216236_10578</name>
</gene>
<evidence type="ECO:0000256" key="15">
    <source>
        <dbReference type="ARBA" id="ARBA00032605"/>
    </source>
</evidence>
<dbReference type="UniPathway" id="UPA00148">
    <property type="reaction ID" value="UER00238"/>
</dbReference>
<dbReference type="Proteomes" id="UP000182466">
    <property type="component" value="Unassembled WGS sequence"/>
</dbReference>
<evidence type="ECO:0000256" key="3">
    <source>
        <dbReference type="ARBA" id="ARBA00004663"/>
    </source>
</evidence>
<accession>A0A1I6ZZ40</accession>
<evidence type="ECO:0000256" key="2">
    <source>
        <dbReference type="ARBA" id="ARBA00004651"/>
    </source>
</evidence>
<evidence type="ECO:0000256" key="5">
    <source>
        <dbReference type="ARBA" id="ARBA00013200"/>
    </source>
</evidence>
<evidence type="ECO:0000256" key="19">
    <source>
        <dbReference type="HAMAP-Rule" id="MF_00719"/>
    </source>
</evidence>
<evidence type="ECO:0000256" key="4">
    <source>
        <dbReference type="ARBA" id="ARBA00010561"/>
    </source>
</evidence>
<dbReference type="GO" id="GO:0051073">
    <property type="term" value="F:adenosylcobinamide-GDP ribazoletransferase activity"/>
    <property type="evidence" value="ECO:0007669"/>
    <property type="project" value="UniProtKB-UniRule"/>
</dbReference>
<organism evidence="20 21">
    <name type="scientific">Sedimentitalea nanhaiensis</name>
    <dbReference type="NCBI Taxonomy" id="999627"/>
    <lineage>
        <taxon>Bacteria</taxon>
        <taxon>Pseudomonadati</taxon>
        <taxon>Pseudomonadota</taxon>
        <taxon>Alphaproteobacteria</taxon>
        <taxon>Rhodobacterales</taxon>
        <taxon>Paracoccaceae</taxon>
        <taxon>Sedimentitalea</taxon>
    </lineage>
</organism>
<dbReference type="AlphaFoldDB" id="A0A1I6ZZ40"/>